<keyword evidence="8" id="KW-0472">Membrane</keyword>
<feature type="binding site" description="axial binding residue" evidence="6">
    <location>
        <position position="453"/>
    </location>
    <ligand>
        <name>heme</name>
        <dbReference type="ChEBI" id="CHEBI:30413"/>
    </ligand>
    <ligandPart>
        <name>Fe</name>
        <dbReference type="ChEBI" id="CHEBI:18248"/>
    </ligandPart>
</feature>
<evidence type="ECO:0008006" key="11">
    <source>
        <dbReference type="Google" id="ProtNLM"/>
    </source>
</evidence>
<keyword evidence="5 6" id="KW-0408">Iron</keyword>
<dbReference type="SUPFAM" id="SSF48264">
    <property type="entry name" value="Cytochrome P450"/>
    <property type="match status" value="1"/>
</dbReference>
<keyword evidence="8" id="KW-1133">Transmembrane helix</keyword>
<dbReference type="AlphaFoldDB" id="A0A0D2IDM7"/>
<dbReference type="GO" id="GO:0004497">
    <property type="term" value="F:monooxygenase activity"/>
    <property type="evidence" value="ECO:0007669"/>
    <property type="project" value="UniProtKB-KW"/>
</dbReference>
<organism evidence="9 10">
    <name type="scientific">Rhinocladiella mackenziei CBS 650.93</name>
    <dbReference type="NCBI Taxonomy" id="1442369"/>
    <lineage>
        <taxon>Eukaryota</taxon>
        <taxon>Fungi</taxon>
        <taxon>Dikarya</taxon>
        <taxon>Ascomycota</taxon>
        <taxon>Pezizomycotina</taxon>
        <taxon>Eurotiomycetes</taxon>
        <taxon>Chaetothyriomycetidae</taxon>
        <taxon>Chaetothyriales</taxon>
        <taxon>Herpotrichiellaceae</taxon>
        <taxon>Rhinocladiella</taxon>
    </lineage>
</organism>
<evidence type="ECO:0000256" key="2">
    <source>
        <dbReference type="ARBA" id="ARBA00010617"/>
    </source>
</evidence>
<evidence type="ECO:0000313" key="10">
    <source>
        <dbReference type="Proteomes" id="UP000053617"/>
    </source>
</evidence>
<dbReference type="PANTHER" id="PTHR24305">
    <property type="entry name" value="CYTOCHROME P450"/>
    <property type="match status" value="1"/>
</dbReference>
<keyword evidence="10" id="KW-1185">Reference proteome</keyword>
<dbReference type="GO" id="GO:0016705">
    <property type="term" value="F:oxidoreductase activity, acting on paired donors, with incorporation or reduction of molecular oxygen"/>
    <property type="evidence" value="ECO:0007669"/>
    <property type="project" value="InterPro"/>
</dbReference>
<sequence length="511" mass="58280">MSFTAGNLVLIRENLDQVNLKLLYILTVLICLLLGIFRAVYLLYFHPLSKIPGPTLAALSTWWQKYYAAKLLKADQIQAAHLKYGDIVRIGPNELSFSNPRHLKAIYGHNVPVLKTEFYAGGKFTSEDNVFSMRNRDQHAARRKLMSRNFAQAPLMELAPDLMRKAQALCSKLEELGSGTINVYPWLHRLGLEFIFMLTLGRDFKLTETDTHHHALRNLEVFPENFAITAIFPFLKKHGVDVPIKSIRTPFEIQAGWEKYCLEIVAEERAKMPEERSSWIKRLMDRDDDFLGRPLRDLEIAEEIVGVLFAGSGTASSTLAFLIYSVVADQKIYAKLKRELHDELPDWPVHGDVLPDINAIQHLPYLNAVVNETLRRFPTIPGSMPRRIVSDNVKIDKLELRKDTIVSAQNYSLHMHEEYYPSPEMFDPERFLGPDQKKARDGLNAFSEGPRACLGRNLAVLELQIVTSLFFRYFDVKMDPSMKADDMAMKVVFSGSPSGEKVLLNLRKVTS</sequence>
<keyword evidence="4 7" id="KW-0560">Oxidoreductase</keyword>
<evidence type="ECO:0000256" key="8">
    <source>
        <dbReference type="SAM" id="Phobius"/>
    </source>
</evidence>
<dbReference type="InterPro" id="IPR017972">
    <property type="entry name" value="Cyt_P450_CS"/>
</dbReference>
<evidence type="ECO:0000256" key="3">
    <source>
        <dbReference type="ARBA" id="ARBA00022723"/>
    </source>
</evidence>
<evidence type="ECO:0000256" key="6">
    <source>
        <dbReference type="PIRSR" id="PIRSR602401-1"/>
    </source>
</evidence>
<accession>A0A0D2IDM7</accession>
<keyword evidence="6 7" id="KW-0349">Heme</keyword>
<evidence type="ECO:0000256" key="1">
    <source>
        <dbReference type="ARBA" id="ARBA00001971"/>
    </source>
</evidence>
<dbReference type="GO" id="GO:0020037">
    <property type="term" value="F:heme binding"/>
    <property type="evidence" value="ECO:0007669"/>
    <property type="project" value="InterPro"/>
</dbReference>
<dbReference type="InterPro" id="IPR002401">
    <property type="entry name" value="Cyt_P450_E_grp-I"/>
</dbReference>
<dbReference type="PROSITE" id="PS00086">
    <property type="entry name" value="CYTOCHROME_P450"/>
    <property type="match status" value="1"/>
</dbReference>
<comment type="similarity">
    <text evidence="2 7">Belongs to the cytochrome P450 family.</text>
</comment>
<dbReference type="RefSeq" id="XP_013268482.1">
    <property type="nucleotide sequence ID" value="XM_013413028.1"/>
</dbReference>
<dbReference type="GeneID" id="25297142"/>
<reference evidence="9 10" key="1">
    <citation type="submission" date="2015-01" db="EMBL/GenBank/DDBJ databases">
        <title>The Genome Sequence of Rhinocladiella mackenzie CBS 650.93.</title>
        <authorList>
            <consortium name="The Broad Institute Genomics Platform"/>
            <person name="Cuomo C."/>
            <person name="de Hoog S."/>
            <person name="Gorbushina A."/>
            <person name="Stielow B."/>
            <person name="Teixiera M."/>
            <person name="Abouelleil A."/>
            <person name="Chapman S.B."/>
            <person name="Priest M."/>
            <person name="Young S.K."/>
            <person name="Wortman J."/>
            <person name="Nusbaum C."/>
            <person name="Birren B."/>
        </authorList>
    </citation>
    <scope>NUCLEOTIDE SEQUENCE [LARGE SCALE GENOMIC DNA]</scope>
    <source>
        <strain evidence="9 10">CBS 650.93</strain>
    </source>
</reference>
<dbReference type="HOGENOM" id="CLU_001570_14_2_1"/>
<dbReference type="Pfam" id="PF00067">
    <property type="entry name" value="p450"/>
    <property type="match status" value="1"/>
</dbReference>
<dbReference type="PRINTS" id="PR00385">
    <property type="entry name" value="P450"/>
</dbReference>
<dbReference type="GO" id="GO:0005506">
    <property type="term" value="F:iron ion binding"/>
    <property type="evidence" value="ECO:0007669"/>
    <property type="project" value="InterPro"/>
</dbReference>
<keyword evidence="8" id="KW-0812">Transmembrane</keyword>
<feature type="transmembrane region" description="Helical" evidence="8">
    <location>
        <begin position="22"/>
        <end position="44"/>
    </location>
</feature>
<name>A0A0D2IDM7_9EURO</name>
<evidence type="ECO:0000256" key="7">
    <source>
        <dbReference type="RuleBase" id="RU000461"/>
    </source>
</evidence>
<proteinExistence type="inferred from homology"/>
<evidence type="ECO:0000313" key="9">
    <source>
        <dbReference type="EMBL" id="KIX01346.1"/>
    </source>
</evidence>
<evidence type="ECO:0000256" key="4">
    <source>
        <dbReference type="ARBA" id="ARBA00023002"/>
    </source>
</evidence>
<keyword evidence="3 6" id="KW-0479">Metal-binding</keyword>
<protein>
    <recommendedName>
        <fullName evidence="11">Cytochrome P450 monooxygenase</fullName>
    </recommendedName>
</protein>
<dbReference type="PANTHER" id="PTHR24305:SF166">
    <property type="entry name" value="CYTOCHROME P450 12A4, MITOCHONDRIAL-RELATED"/>
    <property type="match status" value="1"/>
</dbReference>
<dbReference type="InterPro" id="IPR036396">
    <property type="entry name" value="Cyt_P450_sf"/>
</dbReference>
<dbReference type="Proteomes" id="UP000053617">
    <property type="component" value="Unassembled WGS sequence"/>
</dbReference>
<keyword evidence="7" id="KW-0503">Monooxygenase</keyword>
<dbReference type="VEuPathDB" id="FungiDB:Z518_09071"/>
<dbReference type="InterPro" id="IPR001128">
    <property type="entry name" value="Cyt_P450"/>
</dbReference>
<evidence type="ECO:0000256" key="5">
    <source>
        <dbReference type="ARBA" id="ARBA00023004"/>
    </source>
</evidence>
<dbReference type="InterPro" id="IPR050121">
    <property type="entry name" value="Cytochrome_P450_monoxygenase"/>
</dbReference>
<dbReference type="OrthoDB" id="1470350at2759"/>
<dbReference type="STRING" id="1442369.A0A0D2IDM7"/>
<gene>
    <name evidence="9" type="ORF">Z518_09071</name>
</gene>
<dbReference type="EMBL" id="KN847481">
    <property type="protein sequence ID" value="KIX01346.1"/>
    <property type="molecule type" value="Genomic_DNA"/>
</dbReference>
<comment type="cofactor">
    <cofactor evidence="1 6">
        <name>heme</name>
        <dbReference type="ChEBI" id="CHEBI:30413"/>
    </cofactor>
</comment>
<dbReference type="Gene3D" id="1.10.630.10">
    <property type="entry name" value="Cytochrome P450"/>
    <property type="match status" value="1"/>
</dbReference>
<dbReference type="PRINTS" id="PR00463">
    <property type="entry name" value="EP450I"/>
</dbReference>